<gene>
    <name evidence="8" type="ORF">BJ508DRAFT_39938</name>
</gene>
<dbReference type="InterPro" id="IPR052337">
    <property type="entry name" value="SAT4-like"/>
</dbReference>
<keyword evidence="9" id="KW-1185">Reference proteome</keyword>
<sequence>MTGLFPVNATRQLEAESTSNFGRWEIPPGTLIEFKGYGYLVVQIIMVSIMMIMLLLRLFSRIFLVRVFRSDDALLIPAAIAVVGQVTVHGLSYYRAGVGYRTWISFKLNEGDMSNGVMFAWISTVLHIFAAMLIRLSMLIYIARIIASRRIKKILWGSASVSTLFGFAALCINVFQCRPAKLLWTEAFSMTQKEWDKHCLDKTKVYNVTILGHLVLNCVITVLSAYSLWVIQRQLRWKERYPLLFCFFLGFCTVVNSSVRVAQNTRLFDDPAWISADLCLMSALESIMGIMAAALPSLNPLMAAIFPTFWGPVSTPTPPRNFELTAKNVEELCSQEAFRPDAAFKSHADVRPLYLDDKTEGDTRGILVSVDYEQTTLSTRKPRRARWKLLEG</sequence>
<protein>
    <recommendedName>
        <fullName evidence="7">Rhodopsin domain-containing protein</fullName>
    </recommendedName>
</protein>
<dbReference type="PANTHER" id="PTHR33048:SF123">
    <property type="entry name" value="INTEGRAL MEMBRANE PROTEIN"/>
    <property type="match status" value="1"/>
</dbReference>
<feature type="transmembrane region" description="Helical" evidence="6">
    <location>
        <begin position="154"/>
        <end position="175"/>
    </location>
</feature>
<dbReference type="AlphaFoldDB" id="A0A3N4HK12"/>
<dbReference type="GO" id="GO:0016020">
    <property type="term" value="C:membrane"/>
    <property type="evidence" value="ECO:0007669"/>
    <property type="project" value="UniProtKB-SubCell"/>
</dbReference>
<dbReference type="OrthoDB" id="3936451at2759"/>
<comment type="similarity">
    <text evidence="5">Belongs to the SAT4 family.</text>
</comment>
<evidence type="ECO:0000256" key="5">
    <source>
        <dbReference type="ARBA" id="ARBA00038359"/>
    </source>
</evidence>
<evidence type="ECO:0000256" key="4">
    <source>
        <dbReference type="ARBA" id="ARBA00023136"/>
    </source>
</evidence>
<dbReference type="InterPro" id="IPR049326">
    <property type="entry name" value="Rhodopsin_dom_fungi"/>
</dbReference>
<dbReference type="Pfam" id="PF20684">
    <property type="entry name" value="Fung_rhodopsin"/>
    <property type="match status" value="1"/>
</dbReference>
<evidence type="ECO:0000259" key="7">
    <source>
        <dbReference type="Pfam" id="PF20684"/>
    </source>
</evidence>
<evidence type="ECO:0000313" key="8">
    <source>
        <dbReference type="EMBL" id="RPA74169.1"/>
    </source>
</evidence>
<name>A0A3N4HK12_ASCIM</name>
<evidence type="ECO:0000256" key="1">
    <source>
        <dbReference type="ARBA" id="ARBA00004141"/>
    </source>
</evidence>
<evidence type="ECO:0000313" key="9">
    <source>
        <dbReference type="Proteomes" id="UP000275078"/>
    </source>
</evidence>
<feature type="transmembrane region" description="Helical" evidence="6">
    <location>
        <begin position="210"/>
        <end position="231"/>
    </location>
</feature>
<proteinExistence type="inferred from homology"/>
<accession>A0A3N4HK12</accession>
<dbReference type="EMBL" id="ML119798">
    <property type="protein sequence ID" value="RPA74169.1"/>
    <property type="molecule type" value="Genomic_DNA"/>
</dbReference>
<feature type="transmembrane region" description="Helical" evidence="6">
    <location>
        <begin position="243"/>
        <end position="261"/>
    </location>
</feature>
<feature type="transmembrane region" description="Helical" evidence="6">
    <location>
        <begin position="116"/>
        <end position="142"/>
    </location>
</feature>
<dbReference type="Proteomes" id="UP000275078">
    <property type="component" value="Unassembled WGS sequence"/>
</dbReference>
<comment type="subcellular location">
    <subcellularLocation>
        <location evidence="1">Membrane</location>
        <topology evidence="1">Multi-pass membrane protein</topology>
    </subcellularLocation>
</comment>
<evidence type="ECO:0000256" key="2">
    <source>
        <dbReference type="ARBA" id="ARBA00022692"/>
    </source>
</evidence>
<organism evidence="8 9">
    <name type="scientific">Ascobolus immersus RN42</name>
    <dbReference type="NCBI Taxonomy" id="1160509"/>
    <lineage>
        <taxon>Eukaryota</taxon>
        <taxon>Fungi</taxon>
        <taxon>Dikarya</taxon>
        <taxon>Ascomycota</taxon>
        <taxon>Pezizomycotina</taxon>
        <taxon>Pezizomycetes</taxon>
        <taxon>Pezizales</taxon>
        <taxon>Ascobolaceae</taxon>
        <taxon>Ascobolus</taxon>
    </lineage>
</organism>
<dbReference type="STRING" id="1160509.A0A3N4HK12"/>
<evidence type="ECO:0000256" key="6">
    <source>
        <dbReference type="SAM" id="Phobius"/>
    </source>
</evidence>
<keyword evidence="2 6" id="KW-0812">Transmembrane</keyword>
<keyword evidence="4 6" id="KW-0472">Membrane</keyword>
<feature type="transmembrane region" description="Helical" evidence="6">
    <location>
        <begin position="72"/>
        <end position="96"/>
    </location>
</feature>
<reference evidence="8 9" key="1">
    <citation type="journal article" date="2018" name="Nat. Ecol. Evol.">
        <title>Pezizomycetes genomes reveal the molecular basis of ectomycorrhizal truffle lifestyle.</title>
        <authorList>
            <person name="Murat C."/>
            <person name="Payen T."/>
            <person name="Noel B."/>
            <person name="Kuo A."/>
            <person name="Morin E."/>
            <person name="Chen J."/>
            <person name="Kohler A."/>
            <person name="Krizsan K."/>
            <person name="Balestrini R."/>
            <person name="Da Silva C."/>
            <person name="Montanini B."/>
            <person name="Hainaut M."/>
            <person name="Levati E."/>
            <person name="Barry K.W."/>
            <person name="Belfiori B."/>
            <person name="Cichocki N."/>
            <person name="Clum A."/>
            <person name="Dockter R.B."/>
            <person name="Fauchery L."/>
            <person name="Guy J."/>
            <person name="Iotti M."/>
            <person name="Le Tacon F."/>
            <person name="Lindquist E.A."/>
            <person name="Lipzen A."/>
            <person name="Malagnac F."/>
            <person name="Mello A."/>
            <person name="Molinier V."/>
            <person name="Miyauchi S."/>
            <person name="Poulain J."/>
            <person name="Riccioni C."/>
            <person name="Rubini A."/>
            <person name="Sitrit Y."/>
            <person name="Splivallo R."/>
            <person name="Traeger S."/>
            <person name="Wang M."/>
            <person name="Zifcakova L."/>
            <person name="Wipf D."/>
            <person name="Zambonelli A."/>
            <person name="Paolocci F."/>
            <person name="Nowrousian M."/>
            <person name="Ottonello S."/>
            <person name="Baldrian P."/>
            <person name="Spatafora J.W."/>
            <person name="Henrissat B."/>
            <person name="Nagy L.G."/>
            <person name="Aury J.M."/>
            <person name="Wincker P."/>
            <person name="Grigoriev I.V."/>
            <person name="Bonfante P."/>
            <person name="Martin F.M."/>
        </authorList>
    </citation>
    <scope>NUCLEOTIDE SEQUENCE [LARGE SCALE GENOMIC DNA]</scope>
    <source>
        <strain evidence="8 9">RN42</strain>
    </source>
</reference>
<dbReference type="PANTHER" id="PTHR33048">
    <property type="entry name" value="PTH11-LIKE INTEGRAL MEMBRANE PROTEIN (AFU_ORTHOLOGUE AFUA_5G11245)"/>
    <property type="match status" value="1"/>
</dbReference>
<evidence type="ECO:0000256" key="3">
    <source>
        <dbReference type="ARBA" id="ARBA00022989"/>
    </source>
</evidence>
<feature type="domain" description="Rhodopsin" evidence="7">
    <location>
        <begin position="56"/>
        <end position="303"/>
    </location>
</feature>
<keyword evidence="3 6" id="KW-1133">Transmembrane helix</keyword>
<feature type="transmembrane region" description="Helical" evidence="6">
    <location>
        <begin position="37"/>
        <end position="60"/>
    </location>
</feature>